<feature type="region of interest" description="Disordered" evidence="1">
    <location>
        <begin position="267"/>
        <end position="297"/>
    </location>
</feature>
<evidence type="ECO:0000313" key="2">
    <source>
        <dbReference type="EMBL" id="CAD0355002.1"/>
    </source>
</evidence>
<dbReference type="EMBL" id="LR828257">
    <property type="protein sequence ID" value="CAD0354996.1"/>
    <property type="molecule type" value="Genomic_DNA"/>
</dbReference>
<name>A0A6V7EUR3_9XANT</name>
<keyword evidence="3" id="KW-1185">Reference proteome</keyword>
<reference evidence="2 3" key="1">
    <citation type="submission" date="2020-07" db="EMBL/GenBank/DDBJ databases">
        <authorList>
            <person name="Pothier F. J."/>
        </authorList>
    </citation>
    <scope>NUCLEOTIDE SEQUENCE [LARGE SCALE GENOMIC DNA]</scope>
    <source>
        <strain evidence="2 3">CFBP 498</strain>
    </source>
</reference>
<dbReference type="EMBL" id="LR828257">
    <property type="protein sequence ID" value="CAD0355002.1"/>
    <property type="molecule type" value="Genomic_DNA"/>
</dbReference>
<dbReference type="AlphaFoldDB" id="A0A6V7EUR3"/>
<gene>
    <name evidence="2" type="ORF">CFBP498_39630</name>
</gene>
<accession>A0A6V7EUR3</accession>
<protein>
    <submittedName>
        <fullName evidence="2">Uncharacterized protein</fullName>
    </submittedName>
</protein>
<organism evidence="2 3">
    <name type="scientific">Xanthomonas hortorum pv. vitians</name>
    <dbReference type="NCBI Taxonomy" id="83224"/>
    <lineage>
        <taxon>Bacteria</taxon>
        <taxon>Pseudomonadati</taxon>
        <taxon>Pseudomonadota</taxon>
        <taxon>Gammaproteobacteria</taxon>
        <taxon>Lysobacterales</taxon>
        <taxon>Lysobacteraceae</taxon>
        <taxon>Xanthomonas</taxon>
    </lineage>
</organism>
<proteinExistence type="predicted"/>
<evidence type="ECO:0000313" key="3">
    <source>
        <dbReference type="Proteomes" id="UP000515406"/>
    </source>
</evidence>
<sequence>MLTNEVQRSSTEVLSRGAVLAAIKSLVGRVRGVLAARGTRRKYVHVGSVAASMPPHGPAIGEDTAPESWSAAFLKACALLDLYWEDDRTRRYPNNGRHALLATCTPTISTGPCPPTVAGPYAAWMPRKSLQGRTCSVSRDGGRARALQLGHRSSCGIDAIQERTCGVSRDGGRARALQPSDRSSCGIEAVQERTCDVSRDGGRARALQQTRKSSALQPTNPHRSITSQGERKAAIVGMHPALPAHIDPHAASIGQAATALAFNHLSPTAAPRPGAPAETPRTRARAAVAAGVPASPR</sequence>
<dbReference type="Proteomes" id="UP000515406">
    <property type="component" value="Chromosome"/>
</dbReference>
<evidence type="ECO:0000256" key="1">
    <source>
        <dbReference type="SAM" id="MobiDB-lite"/>
    </source>
</evidence>
<feature type="region of interest" description="Disordered" evidence="1">
    <location>
        <begin position="208"/>
        <end position="227"/>
    </location>
</feature>